<keyword evidence="1" id="KW-1133">Transmembrane helix</keyword>
<feature type="transmembrane region" description="Helical" evidence="1">
    <location>
        <begin position="226"/>
        <end position="255"/>
    </location>
</feature>
<feature type="transmembrane region" description="Helical" evidence="1">
    <location>
        <begin position="76"/>
        <end position="96"/>
    </location>
</feature>
<dbReference type="RefSeq" id="WP_121624929.1">
    <property type="nucleotide sequence ID" value="NZ_JACIIW010000003.1"/>
</dbReference>
<dbReference type="Proteomes" id="UP000269692">
    <property type="component" value="Unassembled WGS sequence"/>
</dbReference>
<evidence type="ECO:0000313" key="3">
    <source>
        <dbReference type="Proteomes" id="UP000269692"/>
    </source>
</evidence>
<dbReference type="EMBL" id="RCTF01000019">
    <property type="protein sequence ID" value="RLP74456.1"/>
    <property type="molecule type" value="Genomic_DNA"/>
</dbReference>
<dbReference type="AlphaFoldDB" id="A0A3L7A2D7"/>
<dbReference type="OrthoDB" id="9809543at2"/>
<feature type="transmembrane region" description="Helical" evidence="1">
    <location>
        <begin position="50"/>
        <end position="69"/>
    </location>
</feature>
<gene>
    <name evidence="2" type="ORF">D9R14_19045</name>
</gene>
<reference evidence="2 3" key="1">
    <citation type="submission" date="2018-10" db="EMBL/GenBank/DDBJ databases">
        <title>Xanthobacter tagetidis genome sequencing and assembly.</title>
        <authorList>
            <person name="Maclea K.S."/>
            <person name="Goen A.E."/>
            <person name="Fatima S.A."/>
        </authorList>
    </citation>
    <scope>NUCLEOTIDE SEQUENCE [LARGE SCALE GENOMIC DNA]</scope>
    <source>
        <strain evidence="2 3">ATCC 700314</strain>
    </source>
</reference>
<keyword evidence="1" id="KW-0812">Transmembrane</keyword>
<name>A0A3L7A2D7_9HYPH</name>
<keyword evidence="1" id="KW-0472">Membrane</keyword>
<dbReference type="Pfam" id="PF09955">
    <property type="entry name" value="DUF2189"/>
    <property type="match status" value="1"/>
</dbReference>
<accession>A0A3L7A2D7</accession>
<sequence>MIPSTIQPAYARPETAFGGVALRVRRISAADLVDCLRAGVSDFLRHPSQLIFLALIYPIVGLFLARLSFGQDVLPLLFPLVAGFALLGPLTAVGLYEMSRRREEGLPTGWDHVFALARSPAILSIAAIGCMLVATFLLWLVAALEIYRATLGSYVPPTLAAFAREILATREGWMLILVGNGVGLGFALFAMCLSVVSLPLLVDRNVSTATAVRTSFSAVRANPVVMALWGLIVAVLLALGSLPFFIGLAVVLPVLGHATWHLYRRLVV</sequence>
<protein>
    <submittedName>
        <fullName evidence="2">DUF2189 domain-containing protein</fullName>
    </submittedName>
</protein>
<comment type="caution">
    <text evidence="2">The sequence shown here is derived from an EMBL/GenBank/DDBJ whole genome shotgun (WGS) entry which is preliminary data.</text>
</comment>
<organism evidence="2 3">
    <name type="scientific">Xanthobacter tagetidis</name>
    <dbReference type="NCBI Taxonomy" id="60216"/>
    <lineage>
        <taxon>Bacteria</taxon>
        <taxon>Pseudomonadati</taxon>
        <taxon>Pseudomonadota</taxon>
        <taxon>Alphaproteobacteria</taxon>
        <taxon>Hyphomicrobiales</taxon>
        <taxon>Xanthobacteraceae</taxon>
        <taxon>Xanthobacter</taxon>
    </lineage>
</organism>
<proteinExistence type="predicted"/>
<evidence type="ECO:0000256" key="1">
    <source>
        <dbReference type="SAM" id="Phobius"/>
    </source>
</evidence>
<evidence type="ECO:0000313" key="2">
    <source>
        <dbReference type="EMBL" id="RLP74456.1"/>
    </source>
</evidence>
<keyword evidence="3" id="KW-1185">Reference proteome</keyword>
<feature type="transmembrane region" description="Helical" evidence="1">
    <location>
        <begin position="173"/>
        <end position="196"/>
    </location>
</feature>
<dbReference type="InterPro" id="IPR018692">
    <property type="entry name" value="DUF2189"/>
</dbReference>
<feature type="transmembrane region" description="Helical" evidence="1">
    <location>
        <begin position="121"/>
        <end position="144"/>
    </location>
</feature>